<gene>
    <name evidence="5" type="ORF">GCM10009810_05740</name>
</gene>
<dbReference type="InterPro" id="IPR055066">
    <property type="entry name" value="AASDHPPT_N"/>
</dbReference>
<keyword evidence="6" id="KW-1185">Reference proteome</keyword>
<evidence type="ECO:0000313" key="6">
    <source>
        <dbReference type="Proteomes" id="UP001501475"/>
    </source>
</evidence>
<evidence type="ECO:0000259" key="4">
    <source>
        <dbReference type="Pfam" id="PF22624"/>
    </source>
</evidence>
<dbReference type="RefSeq" id="WP_344061823.1">
    <property type="nucleotide sequence ID" value="NZ_BAAAPN010000015.1"/>
</dbReference>
<dbReference type="Gene3D" id="3.90.470.20">
    <property type="entry name" value="4'-phosphopantetheinyl transferase domain"/>
    <property type="match status" value="2"/>
</dbReference>
<dbReference type="SUPFAM" id="SSF56214">
    <property type="entry name" value="4'-phosphopantetheinyl transferase"/>
    <property type="match status" value="2"/>
</dbReference>
<dbReference type="EMBL" id="BAAAPN010000015">
    <property type="protein sequence ID" value="GAA1747990.1"/>
    <property type="molecule type" value="Genomic_DNA"/>
</dbReference>
<dbReference type="InterPro" id="IPR050559">
    <property type="entry name" value="P-Pant_transferase_sf"/>
</dbReference>
<sequence length="242" mass="24876">MPPAHVTLWTASTAVAGSATPWLSESERARAASYRRAVDCDRFIVGAALLRLAVARHTGGDPRGAVIDRTCLECGRPYGRPTATASGLALSVSHAGAMVVVAASTDAVAVGVDIEQVPARIEAGVIDLALDLGEQQWVAAGGVDGDSSPEQRFTRLWTLKEAAVKATGDGLRAALPEVIFSATDPGRWRLAGYPDGLGVEPMSLAAIPASMLTPAQLVGSVAALGAEVVLLDHQDGASALPH</sequence>
<evidence type="ECO:0000256" key="1">
    <source>
        <dbReference type="ARBA" id="ARBA00010990"/>
    </source>
</evidence>
<comment type="similarity">
    <text evidence="1">Belongs to the P-Pant transferase superfamily. Gsp/Sfp/HetI/AcpT family.</text>
</comment>
<accession>A0ABP4W8T5</accession>
<dbReference type="PANTHER" id="PTHR12215">
    <property type="entry name" value="PHOSPHOPANTETHEINE TRANSFERASE"/>
    <property type="match status" value="1"/>
</dbReference>
<evidence type="ECO:0000256" key="2">
    <source>
        <dbReference type="ARBA" id="ARBA00022679"/>
    </source>
</evidence>
<feature type="domain" description="4'-phosphopantetheinyl transferase" evidence="3">
    <location>
        <begin position="109"/>
        <end position="179"/>
    </location>
</feature>
<evidence type="ECO:0008006" key="7">
    <source>
        <dbReference type="Google" id="ProtNLM"/>
    </source>
</evidence>
<protein>
    <recommendedName>
        <fullName evidence="7">4'-phosphopantetheinyl transferase</fullName>
    </recommendedName>
</protein>
<organism evidence="5 6">
    <name type="scientific">Nostocoides vanveenii</name>
    <dbReference type="NCBI Taxonomy" id="330835"/>
    <lineage>
        <taxon>Bacteria</taxon>
        <taxon>Bacillati</taxon>
        <taxon>Actinomycetota</taxon>
        <taxon>Actinomycetes</taxon>
        <taxon>Micrococcales</taxon>
        <taxon>Intrasporangiaceae</taxon>
        <taxon>Nostocoides</taxon>
    </lineage>
</organism>
<dbReference type="PANTHER" id="PTHR12215:SF10">
    <property type="entry name" value="L-AMINOADIPATE-SEMIALDEHYDE DEHYDROGENASE-PHOSPHOPANTETHEINYL TRANSFERASE"/>
    <property type="match status" value="1"/>
</dbReference>
<evidence type="ECO:0000259" key="3">
    <source>
        <dbReference type="Pfam" id="PF01648"/>
    </source>
</evidence>
<dbReference type="Pfam" id="PF22624">
    <property type="entry name" value="AASDHPPT_N"/>
    <property type="match status" value="1"/>
</dbReference>
<dbReference type="InterPro" id="IPR037143">
    <property type="entry name" value="4-PPantetheinyl_Trfase_dom_sf"/>
</dbReference>
<reference evidence="6" key="1">
    <citation type="journal article" date="2019" name="Int. J. Syst. Evol. Microbiol.">
        <title>The Global Catalogue of Microorganisms (GCM) 10K type strain sequencing project: providing services to taxonomists for standard genome sequencing and annotation.</title>
        <authorList>
            <consortium name="The Broad Institute Genomics Platform"/>
            <consortium name="The Broad Institute Genome Sequencing Center for Infectious Disease"/>
            <person name="Wu L."/>
            <person name="Ma J."/>
        </authorList>
    </citation>
    <scope>NUCLEOTIDE SEQUENCE [LARGE SCALE GENOMIC DNA]</scope>
    <source>
        <strain evidence="6">JCM 15591</strain>
    </source>
</reference>
<comment type="caution">
    <text evidence="5">The sequence shown here is derived from an EMBL/GenBank/DDBJ whole genome shotgun (WGS) entry which is preliminary data.</text>
</comment>
<name>A0ABP4W8T5_9MICO</name>
<keyword evidence="2" id="KW-0808">Transferase</keyword>
<evidence type="ECO:0000313" key="5">
    <source>
        <dbReference type="EMBL" id="GAA1747990.1"/>
    </source>
</evidence>
<feature type="domain" description="4'-phosphopantetheinyl transferase N-terminal" evidence="4">
    <location>
        <begin position="9"/>
        <end position="105"/>
    </location>
</feature>
<dbReference type="Proteomes" id="UP001501475">
    <property type="component" value="Unassembled WGS sequence"/>
</dbReference>
<dbReference type="InterPro" id="IPR008278">
    <property type="entry name" value="4-PPantetheinyl_Trfase_dom"/>
</dbReference>
<dbReference type="Pfam" id="PF01648">
    <property type="entry name" value="ACPS"/>
    <property type="match status" value="1"/>
</dbReference>
<proteinExistence type="inferred from homology"/>